<feature type="region of interest" description="Disordered" evidence="1">
    <location>
        <begin position="117"/>
        <end position="142"/>
    </location>
</feature>
<evidence type="ECO:0000256" key="1">
    <source>
        <dbReference type="SAM" id="MobiDB-lite"/>
    </source>
</evidence>
<evidence type="ECO:0000313" key="2">
    <source>
        <dbReference type="EMBL" id="CAK9143634.1"/>
    </source>
</evidence>
<dbReference type="Proteomes" id="UP001642360">
    <property type="component" value="Unassembled WGS sequence"/>
</dbReference>
<feature type="region of interest" description="Disordered" evidence="1">
    <location>
        <begin position="164"/>
        <end position="206"/>
    </location>
</feature>
<comment type="caution">
    <text evidence="2">The sequence shown here is derived from an EMBL/GenBank/DDBJ whole genome shotgun (WGS) entry which is preliminary data.</text>
</comment>
<gene>
    <name evidence="2" type="ORF">ILEXP_LOCUS11350</name>
</gene>
<keyword evidence="3" id="KW-1185">Reference proteome</keyword>
<name>A0ABC8RKR4_9AQUA</name>
<proteinExistence type="predicted"/>
<dbReference type="PANTHER" id="PTHR37728:SF1">
    <property type="entry name" value="OS06G0132300 PROTEIN"/>
    <property type="match status" value="1"/>
</dbReference>
<protein>
    <submittedName>
        <fullName evidence="2">Uncharacterized protein</fullName>
    </submittedName>
</protein>
<dbReference type="AlphaFoldDB" id="A0ABC8RKR4"/>
<feature type="compositionally biased region" description="Polar residues" evidence="1">
    <location>
        <begin position="117"/>
        <end position="128"/>
    </location>
</feature>
<reference evidence="2 3" key="1">
    <citation type="submission" date="2024-02" db="EMBL/GenBank/DDBJ databases">
        <authorList>
            <person name="Vignale AGUSTIN F."/>
            <person name="Sosa J E."/>
            <person name="Modenutti C."/>
        </authorList>
    </citation>
    <scope>NUCLEOTIDE SEQUENCE [LARGE SCALE GENOMIC DNA]</scope>
</reference>
<sequence>MVQERVASKQQARRFESITFCLTSSIQSVQRYHGHHSHSHSHKIMWAASTRSSTAWPFNIESTSSSSNRRPERSFIVTFSAKPRRKSQPQKDESIQDMGNLGHAVAVAAAFALKSNPQNNTTSVNTFNSRPKPQQQKQLQSLVEQGELSGSDVLWALQKATAQKNMKKKRGFSSASLSASTRSRSRGRNSAKDQENEDSLDHGNVRPLCLKSDWSSRLHELDRRLQELIDT</sequence>
<dbReference type="EMBL" id="CAUOFW020001314">
    <property type="protein sequence ID" value="CAK9143634.1"/>
    <property type="molecule type" value="Genomic_DNA"/>
</dbReference>
<feature type="compositionally biased region" description="Low complexity" evidence="1">
    <location>
        <begin position="173"/>
        <end position="182"/>
    </location>
</feature>
<dbReference type="PANTHER" id="PTHR37728">
    <property type="entry name" value="BNAA04G26730D PROTEIN"/>
    <property type="match status" value="1"/>
</dbReference>
<accession>A0ABC8RKR4</accession>
<evidence type="ECO:0000313" key="3">
    <source>
        <dbReference type="Proteomes" id="UP001642360"/>
    </source>
</evidence>
<feature type="compositionally biased region" description="Basic and acidic residues" evidence="1">
    <location>
        <begin position="190"/>
        <end position="204"/>
    </location>
</feature>
<feature type="compositionally biased region" description="Low complexity" evidence="1">
    <location>
        <begin position="129"/>
        <end position="142"/>
    </location>
</feature>
<organism evidence="2 3">
    <name type="scientific">Ilex paraguariensis</name>
    <name type="common">yerba mate</name>
    <dbReference type="NCBI Taxonomy" id="185542"/>
    <lineage>
        <taxon>Eukaryota</taxon>
        <taxon>Viridiplantae</taxon>
        <taxon>Streptophyta</taxon>
        <taxon>Embryophyta</taxon>
        <taxon>Tracheophyta</taxon>
        <taxon>Spermatophyta</taxon>
        <taxon>Magnoliopsida</taxon>
        <taxon>eudicotyledons</taxon>
        <taxon>Gunneridae</taxon>
        <taxon>Pentapetalae</taxon>
        <taxon>asterids</taxon>
        <taxon>campanulids</taxon>
        <taxon>Aquifoliales</taxon>
        <taxon>Aquifoliaceae</taxon>
        <taxon>Ilex</taxon>
    </lineage>
</organism>